<accession>A0A2P2Q1Q4</accession>
<sequence length="37" mass="4622">MFHEVYQSRPLKYKICLAIKFRIYTPTYMIFVFQNKC</sequence>
<proteinExistence type="predicted"/>
<organism evidence="1">
    <name type="scientific">Rhizophora mucronata</name>
    <name type="common">Asiatic mangrove</name>
    <dbReference type="NCBI Taxonomy" id="61149"/>
    <lineage>
        <taxon>Eukaryota</taxon>
        <taxon>Viridiplantae</taxon>
        <taxon>Streptophyta</taxon>
        <taxon>Embryophyta</taxon>
        <taxon>Tracheophyta</taxon>
        <taxon>Spermatophyta</taxon>
        <taxon>Magnoliopsida</taxon>
        <taxon>eudicotyledons</taxon>
        <taxon>Gunneridae</taxon>
        <taxon>Pentapetalae</taxon>
        <taxon>rosids</taxon>
        <taxon>fabids</taxon>
        <taxon>Malpighiales</taxon>
        <taxon>Rhizophoraceae</taxon>
        <taxon>Rhizophora</taxon>
    </lineage>
</organism>
<evidence type="ECO:0000313" key="1">
    <source>
        <dbReference type="EMBL" id="MBX60924.1"/>
    </source>
</evidence>
<protein>
    <submittedName>
        <fullName evidence="1">Uncharacterized protein</fullName>
    </submittedName>
</protein>
<reference evidence="1" key="1">
    <citation type="submission" date="2018-02" db="EMBL/GenBank/DDBJ databases">
        <title>Rhizophora mucronata_Transcriptome.</title>
        <authorList>
            <person name="Meera S.P."/>
            <person name="Sreeshan A."/>
            <person name="Augustine A."/>
        </authorList>
    </citation>
    <scope>NUCLEOTIDE SEQUENCE</scope>
    <source>
        <tissue evidence="1">Leaf</tissue>
    </source>
</reference>
<dbReference type="AlphaFoldDB" id="A0A2P2Q1Q4"/>
<name>A0A2P2Q1Q4_RHIMU</name>
<dbReference type="EMBL" id="GGEC01080440">
    <property type="protein sequence ID" value="MBX60924.1"/>
    <property type="molecule type" value="Transcribed_RNA"/>
</dbReference>